<dbReference type="GO" id="GO:0005544">
    <property type="term" value="F:calcium-dependent phospholipid binding"/>
    <property type="evidence" value="ECO:0007669"/>
    <property type="project" value="TreeGrafter"/>
</dbReference>
<dbReference type="Gene3D" id="2.60.40.150">
    <property type="entry name" value="C2 domain"/>
    <property type="match status" value="2"/>
</dbReference>
<gene>
    <name evidence="3" type="ORF">JTE90_006415</name>
</gene>
<proteinExistence type="predicted"/>
<sequence>MVPTITSALGGHSRFTESLSPDPKIFPAFNILKKHIVASDLNNPESFHFVSSLNTTSQSVSIKQDNGDSPNTAETSPGSGEISIYIISAVLILLFVMSSAFFYYLCRCLTRKKKRQNHLASITPKIADPRMAGVRANHPIEFVVPTTILFSENNNTTEDSVSETDYSSSSSKTLPIITGNRRVRRSFSGFHINPDDLQHGLYVGVKAASSEKGAFLGDLGKVGFSLSYNLARNQMVVRLIGATDLPCHFLKTTANPCAKVVLLPDRTTKYMTKVQKNTINPMFNESFTFCIRRENLGEKKLKISVWDYDRFSRKCLIGQVSYAVRDSGLLNSSHGEASTGDIWVDLKPDSVSRTTGRATEMLFSLCYNPDAANLTLTVLKVKGFNMQQDKGKDLSVYAKVTLYVRRKLVRTKKTPSRRKTPDVEFNSGFDVRVPSTAIGDVDLLVTLCEKTPGGLGFKRVLGRTQVGANCLCDQGLQHWQDMLLSPKSTCAQWHVLCETSSALERHAVESEEYLRLVACPLRDVKDSIMRKDEENIHQKVKINFGNA</sequence>
<keyword evidence="1" id="KW-0812">Transmembrane</keyword>
<evidence type="ECO:0000313" key="3">
    <source>
        <dbReference type="EMBL" id="KAG8200839.1"/>
    </source>
</evidence>
<dbReference type="InterPro" id="IPR035892">
    <property type="entry name" value="C2_domain_sf"/>
</dbReference>
<accession>A0AAV6VW78</accession>
<dbReference type="PROSITE" id="PS50004">
    <property type="entry name" value="C2"/>
    <property type="match status" value="2"/>
</dbReference>
<keyword evidence="1" id="KW-1133">Transmembrane helix</keyword>
<feature type="transmembrane region" description="Helical" evidence="1">
    <location>
        <begin position="82"/>
        <end position="106"/>
    </location>
</feature>
<dbReference type="GO" id="GO:0070382">
    <property type="term" value="C:exocytic vesicle"/>
    <property type="evidence" value="ECO:0007669"/>
    <property type="project" value="TreeGrafter"/>
</dbReference>
<dbReference type="GO" id="GO:0017156">
    <property type="term" value="P:calcium-ion regulated exocytosis"/>
    <property type="evidence" value="ECO:0007669"/>
    <property type="project" value="TreeGrafter"/>
</dbReference>
<feature type="domain" description="C2" evidence="2">
    <location>
        <begin position="218"/>
        <end position="339"/>
    </location>
</feature>
<dbReference type="InterPro" id="IPR000008">
    <property type="entry name" value="C2_dom"/>
</dbReference>
<keyword evidence="1" id="KW-0472">Membrane</keyword>
<dbReference type="GO" id="GO:0005509">
    <property type="term" value="F:calcium ion binding"/>
    <property type="evidence" value="ECO:0007669"/>
    <property type="project" value="TreeGrafter"/>
</dbReference>
<dbReference type="GO" id="GO:0005886">
    <property type="term" value="C:plasma membrane"/>
    <property type="evidence" value="ECO:0007669"/>
    <property type="project" value="TreeGrafter"/>
</dbReference>
<evidence type="ECO:0000256" key="1">
    <source>
        <dbReference type="SAM" id="Phobius"/>
    </source>
</evidence>
<dbReference type="Proteomes" id="UP000827092">
    <property type="component" value="Unassembled WGS sequence"/>
</dbReference>
<name>A0AAV6VW78_9ARAC</name>
<dbReference type="Pfam" id="PF00168">
    <property type="entry name" value="C2"/>
    <property type="match status" value="2"/>
</dbReference>
<dbReference type="AlphaFoldDB" id="A0AAV6VW78"/>
<dbReference type="SMART" id="SM00239">
    <property type="entry name" value="C2"/>
    <property type="match status" value="2"/>
</dbReference>
<reference evidence="3 4" key="1">
    <citation type="journal article" date="2022" name="Nat. Ecol. Evol.">
        <title>A masculinizing supergene underlies an exaggerated male reproductive morph in a spider.</title>
        <authorList>
            <person name="Hendrickx F."/>
            <person name="De Corte Z."/>
            <person name="Sonet G."/>
            <person name="Van Belleghem S.M."/>
            <person name="Kostlbacher S."/>
            <person name="Vangestel C."/>
        </authorList>
    </citation>
    <scope>NUCLEOTIDE SEQUENCE [LARGE SCALE GENOMIC DNA]</scope>
    <source>
        <strain evidence="3">W744_W776</strain>
    </source>
</reference>
<dbReference type="GO" id="GO:0030276">
    <property type="term" value="F:clathrin binding"/>
    <property type="evidence" value="ECO:0007669"/>
    <property type="project" value="TreeGrafter"/>
</dbReference>
<dbReference type="GO" id="GO:0000149">
    <property type="term" value="F:SNARE binding"/>
    <property type="evidence" value="ECO:0007669"/>
    <property type="project" value="TreeGrafter"/>
</dbReference>
<dbReference type="GO" id="GO:0001786">
    <property type="term" value="F:phosphatidylserine binding"/>
    <property type="evidence" value="ECO:0007669"/>
    <property type="project" value="TreeGrafter"/>
</dbReference>
<keyword evidence="4" id="KW-1185">Reference proteome</keyword>
<protein>
    <recommendedName>
        <fullName evidence="2">C2 domain-containing protein</fullName>
    </recommendedName>
</protein>
<feature type="domain" description="C2" evidence="2">
    <location>
        <begin position="357"/>
        <end position="494"/>
    </location>
</feature>
<dbReference type="SUPFAM" id="SSF49562">
    <property type="entry name" value="C2 domain (Calcium/lipid-binding domain, CaLB)"/>
    <property type="match status" value="2"/>
</dbReference>
<dbReference type="PANTHER" id="PTHR10024">
    <property type="entry name" value="SYNAPTOTAGMIN"/>
    <property type="match status" value="1"/>
</dbReference>
<evidence type="ECO:0000313" key="4">
    <source>
        <dbReference type="Proteomes" id="UP000827092"/>
    </source>
</evidence>
<dbReference type="EMBL" id="JAFNEN010000013">
    <property type="protein sequence ID" value="KAG8200839.1"/>
    <property type="molecule type" value="Genomic_DNA"/>
</dbReference>
<comment type="caution">
    <text evidence="3">The sequence shown here is derived from an EMBL/GenBank/DDBJ whole genome shotgun (WGS) entry which is preliminary data.</text>
</comment>
<organism evidence="3 4">
    <name type="scientific">Oedothorax gibbosus</name>
    <dbReference type="NCBI Taxonomy" id="931172"/>
    <lineage>
        <taxon>Eukaryota</taxon>
        <taxon>Metazoa</taxon>
        <taxon>Ecdysozoa</taxon>
        <taxon>Arthropoda</taxon>
        <taxon>Chelicerata</taxon>
        <taxon>Arachnida</taxon>
        <taxon>Araneae</taxon>
        <taxon>Araneomorphae</taxon>
        <taxon>Entelegynae</taxon>
        <taxon>Araneoidea</taxon>
        <taxon>Linyphiidae</taxon>
        <taxon>Erigoninae</taxon>
        <taxon>Oedothorax</taxon>
    </lineage>
</organism>
<evidence type="ECO:0000259" key="2">
    <source>
        <dbReference type="PROSITE" id="PS50004"/>
    </source>
</evidence>